<dbReference type="InterPro" id="IPR052089">
    <property type="entry name" value="Ankyrin-BTB/POZ_domain"/>
</dbReference>
<feature type="region of interest" description="Disordered" evidence="9">
    <location>
        <begin position="692"/>
        <end position="740"/>
    </location>
</feature>
<dbReference type="Gene3D" id="1.10.20.10">
    <property type="entry name" value="Histone, subunit A"/>
    <property type="match status" value="1"/>
</dbReference>
<evidence type="ECO:0000259" key="10">
    <source>
        <dbReference type="PROSITE" id="PS50097"/>
    </source>
</evidence>
<evidence type="ECO:0000313" key="12">
    <source>
        <dbReference type="Proteomes" id="UP000728032"/>
    </source>
</evidence>
<dbReference type="AlphaFoldDB" id="A0A7R9M699"/>
<dbReference type="Gene3D" id="3.30.710.10">
    <property type="entry name" value="Potassium Channel Kv1.1, Chain A"/>
    <property type="match status" value="1"/>
</dbReference>
<dbReference type="OrthoDB" id="2316821at2759"/>
<feature type="repeat" description="ANK" evidence="8">
    <location>
        <begin position="599"/>
        <end position="631"/>
    </location>
</feature>
<dbReference type="CDD" id="cd22913">
    <property type="entry name" value="HFD_ABTB2-like"/>
    <property type="match status" value="1"/>
</dbReference>
<dbReference type="SUPFAM" id="SSF48403">
    <property type="entry name" value="Ankyrin repeat"/>
    <property type="match status" value="1"/>
</dbReference>
<dbReference type="InterPro" id="IPR000210">
    <property type="entry name" value="BTB/POZ_dom"/>
</dbReference>
<dbReference type="Pfam" id="PF00651">
    <property type="entry name" value="BTB"/>
    <property type="match status" value="1"/>
</dbReference>
<feature type="compositionally biased region" description="Polar residues" evidence="9">
    <location>
        <begin position="706"/>
        <end position="720"/>
    </location>
</feature>
<dbReference type="PROSITE" id="PS50088">
    <property type="entry name" value="ANK_REPEAT"/>
    <property type="match status" value="3"/>
</dbReference>
<name>A0A7R9M699_9ACAR</name>
<keyword evidence="5" id="KW-0528">Neurotoxin</keyword>
<evidence type="ECO:0000256" key="7">
    <source>
        <dbReference type="ARBA" id="ARBA00023298"/>
    </source>
</evidence>
<feature type="repeat" description="ANK" evidence="8">
    <location>
        <begin position="507"/>
        <end position="539"/>
    </location>
</feature>
<feature type="domain" description="BTB" evidence="10">
    <location>
        <begin position="888"/>
        <end position="968"/>
    </location>
</feature>
<dbReference type="SMART" id="SM00225">
    <property type="entry name" value="BTB"/>
    <property type="match status" value="1"/>
</dbReference>
<gene>
    <name evidence="11" type="ORF">ONB1V03_LOCUS10919</name>
</gene>
<protein>
    <recommendedName>
        <fullName evidence="10">BTB domain-containing protein</fullName>
    </recommendedName>
</protein>
<keyword evidence="7" id="KW-0472">Membrane</keyword>
<keyword evidence="5" id="KW-0800">Toxin</keyword>
<keyword evidence="2" id="KW-0268">Exocytosis</keyword>
<dbReference type="PROSITE" id="PS50297">
    <property type="entry name" value="ANK_REP_REGION"/>
    <property type="match status" value="2"/>
</dbReference>
<dbReference type="Proteomes" id="UP000728032">
    <property type="component" value="Unassembled WGS sequence"/>
</dbReference>
<dbReference type="PANTHER" id="PTHR46071">
    <property type="entry name" value="ANKYRIN REPEAT AND BTB/POZ DOMAIN-CONTAINING"/>
    <property type="match status" value="1"/>
</dbReference>
<dbReference type="InterPro" id="IPR036770">
    <property type="entry name" value="Ankyrin_rpt-contain_sf"/>
</dbReference>
<feature type="repeat" description="ANK" evidence="8">
    <location>
        <begin position="561"/>
        <end position="589"/>
    </location>
</feature>
<keyword evidence="12" id="KW-1185">Reference proteome</keyword>
<dbReference type="GO" id="GO:0006887">
    <property type="term" value="P:exocytosis"/>
    <property type="evidence" value="ECO:0007669"/>
    <property type="project" value="UniProtKB-KW"/>
</dbReference>
<dbReference type="EMBL" id="CAJPVJ010007743">
    <property type="protein sequence ID" value="CAG2171457.1"/>
    <property type="molecule type" value="Genomic_DNA"/>
</dbReference>
<dbReference type="InterPro" id="IPR002110">
    <property type="entry name" value="Ankyrin_rpt"/>
</dbReference>
<accession>A0A7R9M699</accession>
<dbReference type="Pfam" id="PF12796">
    <property type="entry name" value="Ank_2"/>
    <property type="match status" value="1"/>
</dbReference>
<dbReference type="SUPFAM" id="SSF47113">
    <property type="entry name" value="Histone-fold"/>
    <property type="match status" value="2"/>
</dbReference>
<keyword evidence="3" id="KW-1052">Target cell membrane</keyword>
<keyword evidence="5" id="KW-0638">Presynaptic neurotoxin</keyword>
<dbReference type="Gene3D" id="1.25.40.20">
    <property type="entry name" value="Ankyrin repeat-containing domain"/>
    <property type="match status" value="1"/>
</dbReference>
<evidence type="ECO:0000313" key="11">
    <source>
        <dbReference type="EMBL" id="CAD7654270.1"/>
    </source>
</evidence>
<evidence type="ECO:0000256" key="9">
    <source>
        <dbReference type="SAM" id="MobiDB-lite"/>
    </source>
</evidence>
<dbReference type="GO" id="GO:0044218">
    <property type="term" value="C:other organism cell membrane"/>
    <property type="evidence" value="ECO:0007669"/>
    <property type="project" value="UniProtKB-KW"/>
</dbReference>
<dbReference type="EMBL" id="OC922568">
    <property type="protein sequence ID" value="CAD7654270.1"/>
    <property type="molecule type" value="Genomic_DNA"/>
</dbReference>
<dbReference type="PANTHER" id="PTHR46071:SF2">
    <property type="entry name" value="ANKYRIN REPEAT AND BTB_POZ DOMAIN-CONTAINING PROTEIN 2-LIKE PROTEIN"/>
    <property type="match status" value="1"/>
</dbReference>
<evidence type="ECO:0000256" key="6">
    <source>
        <dbReference type="ARBA" id="ARBA00023043"/>
    </source>
</evidence>
<keyword evidence="6 8" id="KW-0040">ANK repeat</keyword>
<dbReference type="InterPro" id="IPR011333">
    <property type="entry name" value="SKP1/BTB/POZ_sf"/>
</dbReference>
<dbReference type="GO" id="GO:0044231">
    <property type="term" value="C:host cell presynaptic membrane"/>
    <property type="evidence" value="ECO:0007669"/>
    <property type="project" value="UniProtKB-KW"/>
</dbReference>
<dbReference type="SUPFAM" id="SSF54695">
    <property type="entry name" value="POZ domain"/>
    <property type="match status" value="1"/>
</dbReference>
<evidence type="ECO:0000256" key="4">
    <source>
        <dbReference type="ARBA" id="ARBA00022737"/>
    </source>
</evidence>
<evidence type="ECO:0000256" key="2">
    <source>
        <dbReference type="ARBA" id="ARBA00022483"/>
    </source>
</evidence>
<evidence type="ECO:0000256" key="1">
    <source>
        <dbReference type="ARBA" id="ARBA00004175"/>
    </source>
</evidence>
<dbReference type="GO" id="GO:0046982">
    <property type="term" value="F:protein heterodimerization activity"/>
    <property type="evidence" value="ECO:0007669"/>
    <property type="project" value="InterPro"/>
</dbReference>
<dbReference type="InterPro" id="IPR009072">
    <property type="entry name" value="Histone-fold"/>
</dbReference>
<dbReference type="InterPro" id="IPR059008">
    <property type="entry name" value="ABTB2/3_histone"/>
</dbReference>
<dbReference type="PROSITE" id="PS50097">
    <property type="entry name" value="BTB"/>
    <property type="match status" value="1"/>
</dbReference>
<dbReference type="Pfam" id="PF00023">
    <property type="entry name" value="Ank"/>
    <property type="match status" value="1"/>
</dbReference>
<evidence type="ECO:0000256" key="3">
    <source>
        <dbReference type="ARBA" id="ARBA00022537"/>
    </source>
</evidence>
<proteinExistence type="predicted"/>
<keyword evidence="7" id="KW-1053">Target membrane</keyword>
<dbReference type="Pfam" id="PF26281">
    <property type="entry name" value="Histone_ABTB"/>
    <property type="match status" value="1"/>
</dbReference>
<evidence type="ECO:0000256" key="5">
    <source>
        <dbReference type="ARBA" id="ARBA00023028"/>
    </source>
</evidence>
<sequence length="1097" mass="121269">MGLGSLEGVRAAIEQISLRTHGGHSTSTYSSNYSGSEYEPTFRRLIRHSSLETIGTNITSAGDDFVWVDTHSRLVELQHIPWDTRDVLTVIQEGRLQHQLSRISMDCVPRLSYLLQRPLVRIAVEAQRLAKPLGLCTKHEVCGAVRVLLSAQLADTCVKSGHRAAAIFAVSGGPDTFRQSKSGRAGLQLSVGRFHRWMCDTRMGQYVDEYSAIYMTGAMENLLEEIILHCLSITGADCILTASLLDTCVANNTDFWGVLQPFAHLIAGRTANGVLSLPPGLQITGTGSASVESTGSTDGSKTSAIKGLEQKLLTTCVGSVQQLDEIISSVSQYRVSNPQTVYRRNGHNWWSTHHWSMASLHSLYYYMRCAQLEHNQCAPVADPTGQTPLSQELVYERPFLVLPPLYEWMRVCAAHAYYRRCPVIDKDDVLQAARLLLPGIDCPVRPLTPTTSEEWLYFRPDLDASECLRRLKVELAFRMLSCGRPDVLTHALQLLPHNTGINTVDDSGLTALMRACIAGDIRLVRVLCDANCDVNVETPAPPTHKNRERYGSNGHVMAETQHWTALCYACIHGHREIVNILLDMGANVEGGYRYGEEMATQTPLQLAASAGRIDIVKVLLTYGADPYLTTTVNDSAVAHCSASRGSSSAIALAAMHGQQLVLRALVVQPTYGHNSSSHKDVLSLEEMLAEGRNSSVDSRRPRIQVVATNQSQSSLNTSDGGTPGAGGHSPEGSSSGSNQKVIQLTKPKLRALQEAMYHSAEGGCLEITLDLRNIGIPWTMHTWMQTVGTTHAMRLDAITSQLLQDFTHLWCDDCSTHFIDQCLPLLFTIFRHQKHNTGTALLLADIISTCYGRQAVKCRPLSASFANGSDVRVGARIDAKYVNNKDMSDCVFKVENRLFFAHKIILVNASKRFHNMLTTGAHQTTGAPDGGNGSPPQQSAPIVVNDIRFDIFQKVMQFLYNGGFDTDSDVDQNDILELMSAAAYFQLDGLLRYCSRRCCDCVSEDSVVSLYMNAIQYNALELMQFCQKYMLENLVPLLERDPQISQLLFQGSSKVNITNKPDHLSALLFTLQQRCRDRQQQVLQKQQQNGAKNQFSR</sequence>
<reference evidence="11" key="1">
    <citation type="submission" date="2020-11" db="EMBL/GenBank/DDBJ databases">
        <authorList>
            <person name="Tran Van P."/>
        </authorList>
    </citation>
    <scope>NUCLEOTIDE SEQUENCE</scope>
</reference>
<comment type="subcellular location">
    <subcellularLocation>
        <location evidence="1">Target cell membrane</location>
    </subcellularLocation>
</comment>
<evidence type="ECO:0000256" key="8">
    <source>
        <dbReference type="PROSITE-ProRule" id="PRU00023"/>
    </source>
</evidence>
<keyword evidence="4" id="KW-0677">Repeat</keyword>
<organism evidence="11">
    <name type="scientific">Oppiella nova</name>
    <dbReference type="NCBI Taxonomy" id="334625"/>
    <lineage>
        <taxon>Eukaryota</taxon>
        <taxon>Metazoa</taxon>
        <taxon>Ecdysozoa</taxon>
        <taxon>Arthropoda</taxon>
        <taxon>Chelicerata</taxon>
        <taxon>Arachnida</taxon>
        <taxon>Acari</taxon>
        <taxon>Acariformes</taxon>
        <taxon>Sarcoptiformes</taxon>
        <taxon>Oribatida</taxon>
        <taxon>Brachypylina</taxon>
        <taxon>Oppioidea</taxon>
        <taxon>Oppiidae</taxon>
        <taxon>Oppiella</taxon>
    </lineage>
</organism>
<dbReference type="SMART" id="SM00248">
    <property type="entry name" value="ANK"/>
    <property type="match status" value="3"/>
</dbReference>